<dbReference type="GO" id="GO:0005524">
    <property type="term" value="F:ATP binding"/>
    <property type="evidence" value="ECO:0007669"/>
    <property type="project" value="UniProtKB-KW"/>
</dbReference>
<dbReference type="AlphaFoldDB" id="A0A183ISY3"/>
<keyword evidence="2" id="KW-0067">ATP-binding</keyword>
<dbReference type="InterPro" id="IPR052648">
    <property type="entry name" value="Ser-tRNA(Sec)_kinase"/>
</dbReference>
<gene>
    <name evidence="3" type="ORF">SBAD_LOCUS6730</name>
</gene>
<evidence type="ECO:0000313" key="5">
    <source>
        <dbReference type="WBParaSite" id="SBAD_0000699101-mRNA-1"/>
    </source>
</evidence>
<reference evidence="3 4" key="2">
    <citation type="submission" date="2018-11" db="EMBL/GenBank/DDBJ databases">
        <authorList>
            <consortium name="Pathogen Informatics"/>
        </authorList>
    </citation>
    <scope>NUCLEOTIDE SEQUENCE [LARGE SCALE GENOMIC DNA]</scope>
</reference>
<proteinExistence type="predicted"/>
<dbReference type="InterPro" id="IPR027417">
    <property type="entry name" value="P-loop_NTPase"/>
</dbReference>
<evidence type="ECO:0000256" key="2">
    <source>
        <dbReference type="ARBA" id="ARBA00022840"/>
    </source>
</evidence>
<name>A0A183ISY3_9BILA</name>
<sequence>MEQLLMYVKATETFITAELRLSKPEQVNDAVWSKFCTIISYGNMSENRRLILVDDNMYYRSMRQEYYGLCRKYSIRFGQIFIACSTDEAILRNRVRQHGESVPDSVIKDMALRIEIPNSTFRVDQVTLMLSSVGEMEEKINSHDLSVEEDVGLIGLVVFLDVHVKSACAM</sequence>
<dbReference type="InterPro" id="IPR013641">
    <property type="entry name" value="KTI12/PSTK"/>
</dbReference>
<dbReference type="PANTHER" id="PTHR20873">
    <property type="entry name" value="L-SERYL-TRNA(SEC) KINASE"/>
    <property type="match status" value="1"/>
</dbReference>
<dbReference type="GO" id="GO:0016301">
    <property type="term" value="F:kinase activity"/>
    <property type="evidence" value="ECO:0007669"/>
    <property type="project" value="TreeGrafter"/>
</dbReference>
<dbReference type="Proteomes" id="UP000270296">
    <property type="component" value="Unassembled WGS sequence"/>
</dbReference>
<dbReference type="Pfam" id="PF08433">
    <property type="entry name" value="KTI12"/>
    <property type="match status" value="1"/>
</dbReference>
<dbReference type="Gene3D" id="3.40.50.300">
    <property type="entry name" value="P-loop containing nucleotide triphosphate hydrolases"/>
    <property type="match status" value="1"/>
</dbReference>
<dbReference type="PANTHER" id="PTHR20873:SF0">
    <property type="entry name" value="L-SERYL-TRNA(SEC) KINASE"/>
    <property type="match status" value="1"/>
</dbReference>
<dbReference type="GO" id="GO:0000049">
    <property type="term" value="F:tRNA binding"/>
    <property type="evidence" value="ECO:0007669"/>
    <property type="project" value="TreeGrafter"/>
</dbReference>
<keyword evidence="4" id="KW-1185">Reference proteome</keyword>
<dbReference type="OrthoDB" id="9972657at2759"/>
<keyword evidence="1" id="KW-0547">Nucleotide-binding</keyword>
<dbReference type="WBParaSite" id="SBAD_0000699101-mRNA-1">
    <property type="protein sequence ID" value="SBAD_0000699101-mRNA-1"/>
    <property type="gene ID" value="SBAD_0000699101"/>
</dbReference>
<evidence type="ECO:0000313" key="4">
    <source>
        <dbReference type="Proteomes" id="UP000270296"/>
    </source>
</evidence>
<accession>A0A183ISY3</accession>
<reference evidence="5" key="1">
    <citation type="submission" date="2016-06" db="UniProtKB">
        <authorList>
            <consortium name="WormBaseParasite"/>
        </authorList>
    </citation>
    <scope>IDENTIFICATION</scope>
</reference>
<organism evidence="5">
    <name type="scientific">Soboliphyme baturini</name>
    <dbReference type="NCBI Taxonomy" id="241478"/>
    <lineage>
        <taxon>Eukaryota</taxon>
        <taxon>Metazoa</taxon>
        <taxon>Ecdysozoa</taxon>
        <taxon>Nematoda</taxon>
        <taxon>Enoplea</taxon>
        <taxon>Dorylaimia</taxon>
        <taxon>Dioctophymatida</taxon>
        <taxon>Dioctophymatoidea</taxon>
        <taxon>Soboliphymatidae</taxon>
        <taxon>Soboliphyme</taxon>
    </lineage>
</organism>
<evidence type="ECO:0000256" key="1">
    <source>
        <dbReference type="ARBA" id="ARBA00022741"/>
    </source>
</evidence>
<dbReference type="EMBL" id="UZAM01009999">
    <property type="protein sequence ID" value="VDP10689.1"/>
    <property type="molecule type" value="Genomic_DNA"/>
</dbReference>
<protein>
    <submittedName>
        <fullName evidence="5">DNK domain-containing protein</fullName>
    </submittedName>
</protein>
<evidence type="ECO:0000313" key="3">
    <source>
        <dbReference type="EMBL" id="VDP10689.1"/>
    </source>
</evidence>